<comment type="catalytic activity">
    <reaction evidence="6">
        <text>glycolate + A = glyoxylate + AH2</text>
        <dbReference type="Rhea" id="RHEA:21264"/>
        <dbReference type="ChEBI" id="CHEBI:13193"/>
        <dbReference type="ChEBI" id="CHEBI:17499"/>
        <dbReference type="ChEBI" id="CHEBI:29805"/>
        <dbReference type="ChEBI" id="CHEBI:36655"/>
        <dbReference type="EC" id="1.1.99.14"/>
    </reaction>
</comment>
<keyword evidence="3" id="KW-0677">Repeat</keyword>
<evidence type="ECO:0000256" key="4">
    <source>
        <dbReference type="ARBA" id="ARBA00023004"/>
    </source>
</evidence>
<evidence type="ECO:0000256" key="1">
    <source>
        <dbReference type="ARBA" id="ARBA00022485"/>
    </source>
</evidence>
<comment type="catalytic activity">
    <reaction evidence="6">
        <text>(R)-lactate + A = pyruvate + AH2</text>
        <dbReference type="Rhea" id="RHEA:15089"/>
        <dbReference type="ChEBI" id="CHEBI:13193"/>
        <dbReference type="ChEBI" id="CHEBI:15361"/>
        <dbReference type="ChEBI" id="CHEBI:16004"/>
        <dbReference type="ChEBI" id="CHEBI:17499"/>
    </reaction>
</comment>
<keyword evidence="2 6" id="KW-0479">Metal-binding</keyword>
<keyword evidence="9" id="KW-1185">Reference proteome</keyword>
<proteinExistence type="predicted"/>
<dbReference type="InterPro" id="IPR017896">
    <property type="entry name" value="4Fe4S_Fe-S-bd"/>
</dbReference>
<keyword evidence="1 6" id="KW-0004">4Fe-4S</keyword>
<keyword evidence="6" id="KW-0813">Transport</keyword>
<evidence type="ECO:0000259" key="7">
    <source>
        <dbReference type="PROSITE" id="PS51379"/>
    </source>
</evidence>
<evidence type="ECO:0000256" key="2">
    <source>
        <dbReference type="ARBA" id="ARBA00022723"/>
    </source>
</evidence>
<evidence type="ECO:0000256" key="6">
    <source>
        <dbReference type="PIRNR" id="PIRNR000139"/>
    </source>
</evidence>
<sequence>MTTAKEMEQIQTEFKERMDEGELLNCMRCGFCLPSCPTYIESGFQESHSPRGRIALMKAVVDGKIEPDEDVERSLALCLGCRACEPVCPSGVNYGQLLEEARDIINQNKKHSLGVRLIRKTAFKELFPHQNRMRTAAGLIGLYQRSGLQAAVRKTGMLRILPEHLRTMEKVLPPVPKSKEMKNRPRILPAIGPAKKRVAFFSGCLMDTMFLPTNDATAKLLQLAGCDIVIPDDQACCGALHGHSGEKELGKELAKRNIMAFEALEADYIITNAGGCGAFLIEYDHLLKDDPEWSERAAVFVQKLKDFSSVLVELDFDKKGLKLETPQVITYQDSCHLRNVMHTSKEPRKLLKSIEGAEFREMEKADSCCGSAGIYNIVESDMSMKILDSKMRTAKATHAAVIVTANPGCLLQMKLGIEREGLSGQVRAVHLADLLLEAAESEPITDKSQHI</sequence>
<dbReference type="SUPFAM" id="SSF46548">
    <property type="entry name" value="alpha-helical ferredoxin"/>
    <property type="match status" value="1"/>
</dbReference>
<dbReference type="Gene3D" id="1.10.1060.10">
    <property type="entry name" value="Alpha-helical ferredoxin"/>
    <property type="match status" value="1"/>
</dbReference>
<name>A0ABN3ZCR9_BACA1</name>
<evidence type="ECO:0000256" key="3">
    <source>
        <dbReference type="ARBA" id="ARBA00022737"/>
    </source>
</evidence>
<dbReference type="PIRSF" id="PIRSF000139">
    <property type="entry name" value="Glc_ox_4Fe-4S"/>
    <property type="match status" value="1"/>
</dbReference>
<dbReference type="InterPro" id="IPR012257">
    <property type="entry name" value="Glc_ox_4Fe-4S"/>
</dbReference>
<keyword evidence="5 6" id="KW-0411">Iron-sulfur</keyword>
<dbReference type="Proteomes" id="UP000006867">
    <property type="component" value="Chromosome"/>
</dbReference>
<dbReference type="EMBL" id="CP002207">
    <property type="protein sequence ID" value="ADP33352.1"/>
    <property type="molecule type" value="Genomic_DNA"/>
</dbReference>
<dbReference type="PROSITE" id="PS51379">
    <property type="entry name" value="4FE4S_FER_2"/>
    <property type="match status" value="2"/>
</dbReference>
<comment type="function">
    <text evidence="6">Component of a complex that catalyzes the oxidation of glycolate to glyoxylate.</text>
</comment>
<keyword evidence="6" id="KW-0249">Electron transport</keyword>
<accession>A0ABN3ZCR9</accession>
<reference evidence="8 9" key="1">
    <citation type="journal article" date="2011" name="Front. Microbiol.">
        <title>Genomic signatures of strain selection and enhancement in Bacillus atrophaeus var. globigii, a historical biowarfare simulant.</title>
        <authorList>
            <person name="Gibbons H.S."/>
            <person name="Broomall S.M."/>
            <person name="McNew L.A."/>
            <person name="Daligault H."/>
            <person name="Chapman C."/>
            <person name="Bruce D."/>
            <person name="Karavis M."/>
            <person name="Krepps M."/>
            <person name="McGregor P.A."/>
            <person name="Hong C."/>
            <person name="Park K.H."/>
            <person name="Akmal A."/>
            <person name="Feldman A."/>
            <person name="Lin J.S."/>
            <person name="Chang W.E."/>
            <person name="Higgs B.W."/>
            <person name="Demirev P."/>
            <person name="Lindquist J."/>
            <person name="Liem A."/>
            <person name="Fochler E."/>
            <person name="Read T.D."/>
            <person name="Tapia R."/>
            <person name="Johnson S."/>
            <person name="Bishop-Lilly K.A."/>
            <person name="Detter C."/>
            <person name="Han C."/>
            <person name="Sozhamannan S."/>
            <person name="Rosenzweig C.N."/>
            <person name="Skowronski E.W."/>
        </authorList>
    </citation>
    <scope>NUCLEOTIDE SEQUENCE [LARGE SCALE GENOMIC DNA]</scope>
    <source>
        <strain evidence="8 9">1942</strain>
    </source>
</reference>
<keyword evidence="4 6" id="KW-0408">Iron</keyword>
<evidence type="ECO:0000256" key="5">
    <source>
        <dbReference type="ARBA" id="ARBA00023014"/>
    </source>
</evidence>
<gene>
    <name evidence="8" type="ordered locus">BATR1942_12105</name>
</gene>
<evidence type="ECO:0000313" key="8">
    <source>
        <dbReference type="EMBL" id="ADP33352.1"/>
    </source>
</evidence>
<dbReference type="RefSeq" id="WP_003325165.1">
    <property type="nucleotide sequence ID" value="NC_014639.1"/>
</dbReference>
<comment type="cofactor">
    <cofactor evidence="6">
        <name>[4Fe-4S] cluster</name>
        <dbReference type="ChEBI" id="CHEBI:49883"/>
    </cofactor>
    <text evidence="6">Binds 2 [4Fe-4S] clusters.</text>
</comment>
<dbReference type="EC" id="1.1.99.14" evidence="6"/>
<dbReference type="PROSITE" id="PS00198">
    <property type="entry name" value="4FE4S_FER_1"/>
    <property type="match status" value="1"/>
</dbReference>
<evidence type="ECO:0000313" key="9">
    <source>
        <dbReference type="Proteomes" id="UP000006867"/>
    </source>
</evidence>
<dbReference type="Pfam" id="PF13183">
    <property type="entry name" value="Fer4_8"/>
    <property type="match status" value="1"/>
</dbReference>
<dbReference type="InterPro" id="IPR004017">
    <property type="entry name" value="Cys_rich_dom"/>
</dbReference>
<dbReference type="Pfam" id="PF02754">
    <property type="entry name" value="CCG"/>
    <property type="match status" value="2"/>
</dbReference>
<protein>
    <recommendedName>
        <fullName evidence="6">Glycolate oxidase iron-sulfur subunit</fullName>
        <ecNumber evidence="6">1.1.99.14</ecNumber>
    </recommendedName>
</protein>
<dbReference type="InterPro" id="IPR009051">
    <property type="entry name" value="Helical_ferredxn"/>
</dbReference>
<dbReference type="PANTHER" id="PTHR32479">
    <property type="entry name" value="GLYCOLATE OXIDASE IRON-SULFUR SUBUNIT"/>
    <property type="match status" value="1"/>
</dbReference>
<dbReference type="InterPro" id="IPR017900">
    <property type="entry name" value="4Fe4S_Fe_S_CS"/>
</dbReference>
<feature type="domain" description="4Fe-4S ferredoxin-type" evidence="7">
    <location>
        <begin position="14"/>
        <end position="46"/>
    </location>
</feature>
<dbReference type="PANTHER" id="PTHR32479:SF17">
    <property type="entry name" value="GLYCOLATE OXIDASE IRON-SULFUR SUBUNIT"/>
    <property type="match status" value="1"/>
</dbReference>
<feature type="domain" description="4Fe-4S ferredoxin-type" evidence="7">
    <location>
        <begin position="69"/>
        <end position="100"/>
    </location>
</feature>
<organism evidence="8 9">
    <name type="scientific">Bacillus atrophaeus (strain 1942)</name>
    <dbReference type="NCBI Taxonomy" id="720555"/>
    <lineage>
        <taxon>Bacteria</taxon>
        <taxon>Bacillati</taxon>
        <taxon>Bacillota</taxon>
        <taxon>Bacilli</taxon>
        <taxon>Bacillales</taxon>
        <taxon>Bacillaceae</taxon>
        <taxon>Bacillus</taxon>
    </lineage>
</organism>